<comment type="caution">
    <text evidence="2">The sequence shown here is derived from an EMBL/GenBank/DDBJ whole genome shotgun (WGS) entry which is preliminary data.</text>
</comment>
<keyword evidence="3" id="KW-1185">Reference proteome</keyword>
<evidence type="ECO:0000313" key="3">
    <source>
        <dbReference type="Proteomes" id="UP001597178"/>
    </source>
</evidence>
<sequence length="184" mass="20542">MAKSKLRTILSCWLLLLILFSGFDVTIEHMQLSVSFLVLLAGALVLHARLAVIVFHVFCSITIMIGYTGVLIWESFTPLKLFLPPFLTISCILFVLVMITTTGLWNRLACSLLGMSGGELLYSIIMSGYSIAAPIGDKRFLDFILVITMALLSHDLLRTLNMKIIRKLQQSIPGPKPLFRKKAQ</sequence>
<organism evidence="2 3">
    <name type="scientific">Lentibacillus salinarum</name>
    <dbReference type="NCBI Taxonomy" id="446820"/>
    <lineage>
        <taxon>Bacteria</taxon>
        <taxon>Bacillati</taxon>
        <taxon>Bacillota</taxon>
        <taxon>Bacilli</taxon>
        <taxon>Bacillales</taxon>
        <taxon>Bacillaceae</taxon>
        <taxon>Lentibacillus</taxon>
    </lineage>
</organism>
<dbReference type="Pfam" id="PF24124">
    <property type="entry name" value="YphA"/>
    <property type="match status" value="1"/>
</dbReference>
<feature type="transmembrane region" description="Helical" evidence="1">
    <location>
        <begin position="112"/>
        <end position="133"/>
    </location>
</feature>
<dbReference type="Proteomes" id="UP001597178">
    <property type="component" value="Unassembled WGS sequence"/>
</dbReference>
<feature type="transmembrane region" description="Helical" evidence="1">
    <location>
        <begin position="85"/>
        <end position="105"/>
    </location>
</feature>
<keyword evidence="1" id="KW-0472">Membrane</keyword>
<dbReference type="EMBL" id="JBHTNH010000002">
    <property type="protein sequence ID" value="MFD1360572.1"/>
    <property type="molecule type" value="Genomic_DNA"/>
</dbReference>
<keyword evidence="1" id="KW-0812">Transmembrane</keyword>
<name>A0ABW3ZRZ0_9BACI</name>
<keyword evidence="1" id="KW-1133">Transmembrane helix</keyword>
<feature type="transmembrane region" description="Helical" evidence="1">
    <location>
        <begin position="139"/>
        <end position="157"/>
    </location>
</feature>
<evidence type="ECO:0000313" key="2">
    <source>
        <dbReference type="EMBL" id="MFD1360572.1"/>
    </source>
</evidence>
<gene>
    <name evidence="2" type="ORF">ACFQ4A_02620</name>
</gene>
<reference evidence="3" key="1">
    <citation type="journal article" date="2019" name="Int. J. Syst. Evol. Microbiol.">
        <title>The Global Catalogue of Microorganisms (GCM) 10K type strain sequencing project: providing services to taxonomists for standard genome sequencing and annotation.</title>
        <authorList>
            <consortium name="The Broad Institute Genomics Platform"/>
            <consortium name="The Broad Institute Genome Sequencing Center for Infectious Disease"/>
            <person name="Wu L."/>
            <person name="Ma J."/>
        </authorList>
    </citation>
    <scope>NUCLEOTIDE SEQUENCE [LARGE SCALE GENOMIC DNA]</scope>
    <source>
        <strain evidence="3">CCUG 54822</strain>
    </source>
</reference>
<proteinExistence type="predicted"/>
<accession>A0ABW3ZRZ0</accession>
<feature type="transmembrane region" description="Helical" evidence="1">
    <location>
        <begin position="53"/>
        <end position="73"/>
    </location>
</feature>
<dbReference type="InterPro" id="IPR014617">
    <property type="entry name" value="YphA_Bacsu"/>
</dbReference>
<protein>
    <submittedName>
        <fullName evidence="2">Uncharacterized protein</fullName>
    </submittedName>
</protein>
<feature type="transmembrane region" description="Helical" evidence="1">
    <location>
        <begin position="32"/>
        <end position="48"/>
    </location>
</feature>
<evidence type="ECO:0000256" key="1">
    <source>
        <dbReference type="SAM" id="Phobius"/>
    </source>
</evidence>